<keyword evidence="2" id="KW-1133">Transmembrane helix</keyword>
<dbReference type="PANTHER" id="PTHR40465">
    <property type="entry name" value="CHROMOSOME 1, WHOLE GENOME SHOTGUN SEQUENCE"/>
    <property type="match status" value="1"/>
</dbReference>
<keyword evidence="5" id="KW-1185">Reference proteome</keyword>
<feature type="transmembrane region" description="Helical" evidence="2">
    <location>
        <begin position="21"/>
        <end position="42"/>
    </location>
</feature>
<evidence type="ECO:0000256" key="1">
    <source>
        <dbReference type="SAM" id="MobiDB-lite"/>
    </source>
</evidence>
<feature type="domain" description="DUF6534" evidence="3">
    <location>
        <begin position="173"/>
        <end position="259"/>
    </location>
</feature>
<feature type="transmembrane region" description="Helical" evidence="2">
    <location>
        <begin position="95"/>
        <end position="113"/>
    </location>
</feature>
<feature type="transmembrane region" description="Helical" evidence="2">
    <location>
        <begin position="54"/>
        <end position="75"/>
    </location>
</feature>
<evidence type="ECO:0000259" key="3">
    <source>
        <dbReference type="Pfam" id="PF20152"/>
    </source>
</evidence>
<dbReference type="EMBL" id="NHYE01000387">
    <property type="protein sequence ID" value="PPR06028.1"/>
    <property type="molecule type" value="Genomic_DNA"/>
</dbReference>
<feature type="region of interest" description="Disordered" evidence="1">
    <location>
        <begin position="266"/>
        <end position="285"/>
    </location>
</feature>
<feature type="transmembrane region" description="Helical" evidence="2">
    <location>
        <begin position="125"/>
        <end position="148"/>
    </location>
</feature>
<reference evidence="4 5" key="1">
    <citation type="journal article" date="2018" name="Evol. Lett.">
        <title>Horizontal gene cluster transfer increased hallucinogenic mushroom diversity.</title>
        <authorList>
            <person name="Reynolds H.T."/>
            <person name="Vijayakumar V."/>
            <person name="Gluck-Thaler E."/>
            <person name="Korotkin H.B."/>
            <person name="Matheny P.B."/>
            <person name="Slot J.C."/>
        </authorList>
    </citation>
    <scope>NUCLEOTIDE SEQUENCE [LARGE SCALE GENOMIC DNA]</scope>
    <source>
        <strain evidence="4 5">SRW20</strain>
    </source>
</reference>
<feature type="transmembrane region" description="Helical" evidence="2">
    <location>
        <begin position="209"/>
        <end position="230"/>
    </location>
</feature>
<feature type="transmembrane region" description="Helical" evidence="2">
    <location>
        <begin position="168"/>
        <end position="188"/>
    </location>
</feature>
<dbReference type="Pfam" id="PF20152">
    <property type="entry name" value="DUF6534"/>
    <property type="match status" value="1"/>
</dbReference>
<evidence type="ECO:0000313" key="5">
    <source>
        <dbReference type="Proteomes" id="UP000284706"/>
    </source>
</evidence>
<protein>
    <recommendedName>
        <fullName evidence="3">DUF6534 domain-containing protein</fullName>
    </recommendedName>
</protein>
<dbReference type="OrthoDB" id="2536347at2759"/>
<dbReference type="InParanoid" id="A0A409YST8"/>
<dbReference type="PANTHER" id="PTHR40465:SF1">
    <property type="entry name" value="DUF6534 DOMAIN-CONTAINING PROTEIN"/>
    <property type="match status" value="1"/>
</dbReference>
<evidence type="ECO:0000313" key="4">
    <source>
        <dbReference type="EMBL" id="PPR06028.1"/>
    </source>
</evidence>
<gene>
    <name evidence="4" type="ORF">CVT26_007507</name>
</gene>
<dbReference type="InterPro" id="IPR045339">
    <property type="entry name" value="DUF6534"/>
</dbReference>
<dbReference type="Proteomes" id="UP000284706">
    <property type="component" value="Unassembled WGS sequence"/>
</dbReference>
<proteinExistence type="predicted"/>
<sequence>MDSSMLPAIPDHVELETGPRLFGYLFHWGLFGILAVQVYLYYLAFPNDPLRNKVMVYTVVVLEILQAIIITRSAYHVFGVGYGNFSFFNHVELSWLDVPVITGIVAFIAEAFYAYRIRVLSQSNWIALIILFFAVFQLGGAFACAVILKRALLFTDLLGRSYSIAAGVWNGGSAVCDVIIAVAMTYYLSVRSSEATETTRAGIRRVMRLVIETGTITAAVAILNLVLLNINGTSYYLCPSEILGKIYSNSMMVVLNSRMRIGAEASAMSETSQQSSTYKRSGTTMNFRPGHLNTDAFELSEGVLVTTEESVFRGRREASRVADDDDTAKVLPIA</sequence>
<evidence type="ECO:0000256" key="2">
    <source>
        <dbReference type="SAM" id="Phobius"/>
    </source>
</evidence>
<name>A0A409YST8_9AGAR</name>
<dbReference type="AlphaFoldDB" id="A0A409YST8"/>
<keyword evidence="2" id="KW-0812">Transmembrane</keyword>
<feature type="compositionally biased region" description="Polar residues" evidence="1">
    <location>
        <begin position="268"/>
        <end position="285"/>
    </location>
</feature>
<organism evidence="4 5">
    <name type="scientific">Gymnopilus dilepis</name>
    <dbReference type="NCBI Taxonomy" id="231916"/>
    <lineage>
        <taxon>Eukaryota</taxon>
        <taxon>Fungi</taxon>
        <taxon>Dikarya</taxon>
        <taxon>Basidiomycota</taxon>
        <taxon>Agaricomycotina</taxon>
        <taxon>Agaricomycetes</taxon>
        <taxon>Agaricomycetidae</taxon>
        <taxon>Agaricales</taxon>
        <taxon>Agaricineae</taxon>
        <taxon>Hymenogastraceae</taxon>
        <taxon>Gymnopilus</taxon>
    </lineage>
</organism>
<comment type="caution">
    <text evidence="4">The sequence shown here is derived from an EMBL/GenBank/DDBJ whole genome shotgun (WGS) entry which is preliminary data.</text>
</comment>
<accession>A0A409YST8</accession>
<keyword evidence="2" id="KW-0472">Membrane</keyword>